<dbReference type="EMBL" id="JAPDRQ010000015">
    <property type="protein sequence ID" value="KAJ9662450.1"/>
    <property type="molecule type" value="Genomic_DNA"/>
</dbReference>
<comment type="caution">
    <text evidence="1">The sequence shown here is derived from an EMBL/GenBank/DDBJ whole genome shotgun (WGS) entry which is preliminary data.</text>
</comment>
<keyword evidence="2" id="KW-1185">Reference proteome</keyword>
<proteinExistence type="predicted"/>
<organism evidence="1 2">
    <name type="scientific">Neophaeococcomyces mojaviensis</name>
    <dbReference type="NCBI Taxonomy" id="3383035"/>
    <lineage>
        <taxon>Eukaryota</taxon>
        <taxon>Fungi</taxon>
        <taxon>Dikarya</taxon>
        <taxon>Ascomycota</taxon>
        <taxon>Pezizomycotina</taxon>
        <taxon>Eurotiomycetes</taxon>
        <taxon>Chaetothyriomycetidae</taxon>
        <taxon>Chaetothyriales</taxon>
        <taxon>Chaetothyriales incertae sedis</taxon>
        <taxon>Neophaeococcomyces</taxon>
    </lineage>
</organism>
<gene>
    <name evidence="1" type="ORF">H2198_001339</name>
</gene>
<dbReference type="Proteomes" id="UP001172386">
    <property type="component" value="Unassembled WGS sequence"/>
</dbReference>
<sequence>MPKIYLYAEILTHIRQLTLYASLQTEKAEGTKLDVSSDKKVITVVHDGETQSLYLPTQISGTAQVTFPIEKKTEVSARVQIDDEHEWKSQISNEIEAPWMAADLTSSTSIQCQHCKAIVLPPGKIESWKNLPSENWAELMDFWFCHKPHDHGQNDAEEAAKVKGFSSQSKLAVAPATGMTDLVSIVLHVEDCTNVKAAETQPSPATTVLRCSNCTSMLGTTNEDEDLIRLHKSSISVKESDTSQNYQSYHSAIFTCARILSLIEATSIKKFVVHSTSESEDSTINTEPLLLWIFNPDIYYSCSAYDSLSTTLRATIAPRNDNPNNDDTSQVFDNAEPDEAGGSNQPMPSTSSSSRANHRNPNNDDISQIYGESAGPQFVTGDLEFEVPVRPADSSMAETSHAQIESMTPTETDLPPLTHRPATSPSSSTSVPTSQSQSQPKTISTPRDQVQNQHHLNLVHRATKIFYKPLAPTTDLSAIDFLDANSTSHEDLHFSNPNDLIALRTTLEASTSMLPQSARKFQDWSVGLLDRYEKIPSGLGVMQENPLARGVKARDGRVTRWDVGYGAEGLYA</sequence>
<accession>A0ACC3AH38</accession>
<evidence type="ECO:0000313" key="2">
    <source>
        <dbReference type="Proteomes" id="UP001172386"/>
    </source>
</evidence>
<protein>
    <submittedName>
        <fullName evidence="1">Uncharacterized protein</fullName>
    </submittedName>
</protein>
<evidence type="ECO:0000313" key="1">
    <source>
        <dbReference type="EMBL" id="KAJ9662450.1"/>
    </source>
</evidence>
<reference evidence="1" key="1">
    <citation type="submission" date="2022-10" db="EMBL/GenBank/DDBJ databases">
        <title>Culturing micro-colonial fungi from biological soil crusts in the Mojave desert and describing Neophaeococcomyces mojavensis, and introducing the new genera and species Taxawa tesnikishii.</title>
        <authorList>
            <person name="Kurbessoian T."/>
            <person name="Stajich J.E."/>
        </authorList>
    </citation>
    <scope>NUCLEOTIDE SEQUENCE</scope>
    <source>
        <strain evidence="1">JES_112</strain>
    </source>
</reference>
<name>A0ACC3AH38_9EURO</name>